<evidence type="ECO:0000256" key="9">
    <source>
        <dbReference type="ARBA" id="ARBA00023027"/>
    </source>
</evidence>
<comment type="caution">
    <text evidence="12">The sequence shown here is derived from an EMBL/GenBank/DDBJ whole genome shotgun (WGS) entry which is preliminary data.</text>
</comment>
<comment type="catalytic activity">
    <reaction evidence="10 11">
        <text>nicotinate beta-D-ribonucleotide + ATP + H(+) = deamido-NAD(+) + diphosphate</text>
        <dbReference type="Rhea" id="RHEA:22860"/>
        <dbReference type="ChEBI" id="CHEBI:15378"/>
        <dbReference type="ChEBI" id="CHEBI:30616"/>
        <dbReference type="ChEBI" id="CHEBI:33019"/>
        <dbReference type="ChEBI" id="CHEBI:57502"/>
        <dbReference type="ChEBI" id="CHEBI:58437"/>
        <dbReference type="EC" id="2.7.7.18"/>
    </reaction>
</comment>
<dbReference type="GO" id="GO:0009435">
    <property type="term" value="P:NAD+ biosynthetic process"/>
    <property type="evidence" value="ECO:0007669"/>
    <property type="project" value="UniProtKB-UniRule"/>
</dbReference>
<dbReference type="RefSeq" id="WP_129012419.1">
    <property type="nucleotide sequence ID" value="NZ_CBCSEI010000002.1"/>
</dbReference>
<dbReference type="PANTHER" id="PTHR39321:SF3">
    <property type="entry name" value="PHOSPHOPANTETHEINE ADENYLYLTRANSFERASE"/>
    <property type="match status" value="1"/>
</dbReference>
<dbReference type="Proteomes" id="UP000290378">
    <property type="component" value="Unassembled WGS sequence"/>
</dbReference>
<comment type="similarity">
    <text evidence="3 11">Belongs to the NadD family.</text>
</comment>
<evidence type="ECO:0000256" key="3">
    <source>
        <dbReference type="ARBA" id="ARBA00009014"/>
    </source>
</evidence>
<name>A0A6M8NK21_9BACT</name>
<protein>
    <recommendedName>
        <fullName evidence="11">Probable nicotinate-nucleotide adenylyltransferase</fullName>
        <ecNumber evidence="11">2.7.7.18</ecNumber>
    </recommendedName>
    <alternativeName>
        <fullName evidence="11">Deamido-NAD(+) diphosphorylase</fullName>
    </alternativeName>
    <alternativeName>
        <fullName evidence="11">Deamido-NAD(+) pyrophosphorylase</fullName>
    </alternativeName>
    <alternativeName>
        <fullName evidence="11">Nicotinate mononucleotide adenylyltransferase</fullName>
        <shortName evidence="11">NaMN adenylyltransferase</shortName>
    </alternativeName>
</protein>
<dbReference type="InterPro" id="IPR005248">
    <property type="entry name" value="NadD/NMNAT"/>
</dbReference>
<evidence type="ECO:0000256" key="5">
    <source>
        <dbReference type="ARBA" id="ARBA00022679"/>
    </source>
</evidence>
<evidence type="ECO:0000313" key="12">
    <source>
        <dbReference type="EMBL" id="RXI43128.1"/>
    </source>
</evidence>
<dbReference type="Gene3D" id="3.40.50.620">
    <property type="entry name" value="HUPs"/>
    <property type="match status" value="1"/>
</dbReference>
<dbReference type="EC" id="2.7.7.18" evidence="11"/>
<dbReference type="EMBL" id="NXII01000001">
    <property type="protein sequence ID" value="RXI43128.1"/>
    <property type="molecule type" value="Genomic_DNA"/>
</dbReference>
<keyword evidence="9 11" id="KW-0520">NAD</keyword>
<keyword evidence="5 11" id="KW-0808">Transferase</keyword>
<sequence length="182" mass="21444">MRIAIFGGSFDPVHIGHKAIVKTALDELDIDKLIVVPTYLNPFKSSFYLDPQTRFKFLKKVFNNFKKVDICDYEINKEKLSYSFDTVNYLKKFYSPTKIYFILGEDNLENLDKWYKIEELKTLVEFVIVIRDGFKSKKTEEFKILDVNIDISSTLLRENMNIDYIPIEIKNDILNIKKGKSF</sequence>
<evidence type="ECO:0000256" key="4">
    <source>
        <dbReference type="ARBA" id="ARBA00022642"/>
    </source>
</evidence>
<dbReference type="SUPFAM" id="SSF52374">
    <property type="entry name" value="Nucleotidylyl transferase"/>
    <property type="match status" value="1"/>
</dbReference>
<keyword evidence="13" id="KW-1185">Reference proteome</keyword>
<comment type="pathway">
    <text evidence="2 11">Cofactor biosynthesis; NAD(+) biosynthesis; deamido-NAD(+) from nicotinate D-ribonucleotide: step 1/1.</text>
</comment>
<evidence type="ECO:0000313" key="13">
    <source>
        <dbReference type="Proteomes" id="UP000290378"/>
    </source>
</evidence>
<proteinExistence type="inferred from homology"/>
<organism evidence="12 13">
    <name type="scientific">Arcobacter cloacae</name>
    <dbReference type="NCBI Taxonomy" id="1054034"/>
    <lineage>
        <taxon>Bacteria</taxon>
        <taxon>Pseudomonadati</taxon>
        <taxon>Campylobacterota</taxon>
        <taxon>Epsilonproteobacteria</taxon>
        <taxon>Campylobacterales</taxon>
        <taxon>Arcobacteraceae</taxon>
        <taxon>Arcobacter</taxon>
    </lineage>
</organism>
<evidence type="ECO:0000256" key="1">
    <source>
        <dbReference type="ARBA" id="ARBA00002324"/>
    </source>
</evidence>
<dbReference type="GO" id="GO:0005524">
    <property type="term" value="F:ATP binding"/>
    <property type="evidence" value="ECO:0007669"/>
    <property type="project" value="UniProtKB-KW"/>
</dbReference>
<dbReference type="PANTHER" id="PTHR39321">
    <property type="entry name" value="NICOTINATE-NUCLEOTIDE ADENYLYLTRANSFERASE-RELATED"/>
    <property type="match status" value="1"/>
</dbReference>
<dbReference type="Pfam" id="PF01467">
    <property type="entry name" value="CTP_transf_like"/>
    <property type="match status" value="1"/>
</dbReference>
<dbReference type="GO" id="GO:0004515">
    <property type="term" value="F:nicotinate-nucleotide adenylyltransferase activity"/>
    <property type="evidence" value="ECO:0007669"/>
    <property type="project" value="UniProtKB-UniRule"/>
</dbReference>
<evidence type="ECO:0000256" key="11">
    <source>
        <dbReference type="HAMAP-Rule" id="MF_00244"/>
    </source>
</evidence>
<comment type="function">
    <text evidence="1 11">Catalyzes the reversible adenylation of nicotinate mononucleotide (NaMN) to nicotinic acid adenine dinucleotide (NaAD).</text>
</comment>
<reference evidence="12 13" key="1">
    <citation type="submission" date="2017-09" db="EMBL/GenBank/DDBJ databases">
        <title>Genomics of the genus Arcobacter.</title>
        <authorList>
            <person name="Perez-Cataluna A."/>
            <person name="Figueras M.J."/>
            <person name="Salas-Masso N."/>
        </authorList>
    </citation>
    <scope>NUCLEOTIDE SEQUENCE [LARGE SCALE GENOMIC DNA]</scope>
    <source>
        <strain evidence="12 13">CECT 7834</strain>
    </source>
</reference>
<dbReference type="HAMAP" id="MF_00244">
    <property type="entry name" value="NaMN_adenylyltr"/>
    <property type="match status" value="1"/>
</dbReference>
<keyword evidence="6 11" id="KW-0548">Nucleotidyltransferase</keyword>
<dbReference type="InterPro" id="IPR004821">
    <property type="entry name" value="Cyt_trans-like"/>
</dbReference>
<dbReference type="NCBIfam" id="TIGR00482">
    <property type="entry name" value="nicotinate (nicotinamide) nucleotide adenylyltransferase"/>
    <property type="match status" value="1"/>
</dbReference>
<dbReference type="InterPro" id="IPR014729">
    <property type="entry name" value="Rossmann-like_a/b/a_fold"/>
</dbReference>
<dbReference type="AlphaFoldDB" id="A0A6M8NK21"/>
<evidence type="ECO:0000256" key="10">
    <source>
        <dbReference type="ARBA" id="ARBA00048721"/>
    </source>
</evidence>
<evidence type="ECO:0000256" key="7">
    <source>
        <dbReference type="ARBA" id="ARBA00022741"/>
    </source>
</evidence>
<keyword evidence="8 11" id="KW-0067">ATP-binding</keyword>
<evidence type="ECO:0000256" key="6">
    <source>
        <dbReference type="ARBA" id="ARBA00022695"/>
    </source>
</evidence>
<dbReference type="CDD" id="cd02165">
    <property type="entry name" value="NMNAT"/>
    <property type="match status" value="1"/>
</dbReference>
<evidence type="ECO:0000256" key="2">
    <source>
        <dbReference type="ARBA" id="ARBA00005019"/>
    </source>
</evidence>
<dbReference type="NCBIfam" id="TIGR00125">
    <property type="entry name" value="cyt_tran_rel"/>
    <property type="match status" value="1"/>
</dbReference>
<keyword evidence="7 11" id="KW-0547">Nucleotide-binding</keyword>
<gene>
    <name evidence="11 12" type="primary">nadD</name>
    <name evidence="12" type="ORF">CP963_00755</name>
</gene>
<accession>A0A6M8NK21</accession>
<keyword evidence="4 11" id="KW-0662">Pyridine nucleotide biosynthesis</keyword>
<evidence type="ECO:0000256" key="8">
    <source>
        <dbReference type="ARBA" id="ARBA00022840"/>
    </source>
</evidence>